<sequence length="642" mass="70527">QGKSLNFEQMMKLEIKRLYLDLSAAERDRALLSIGVIPATVDPNRSVDYSYLLKLSSLTDKLALLGHSVFEDRANASIGLEKVNSHAVDFWNISENGESCSGGACEVRAVSSLQASATSGSTSLFVECSQCERTACKACCAGKGAFLLLGNTYRDLKIYGGNQGGGYSALADSSVCKSCCNEMIKQALYVDYVRVLHSMRRKGRAEKAALKAVNQVCQLEPNRISDSVHSVQSGLRQLKQLLDDEESLAEFPHASFLHTVETADDSAPLFSLLAPLGSGVHKSYWKAPQGNTSVEFPIVLGGISDVSGVAIIVSSCGYSTSDCPIVEIWASNKIQRDDRTFIGKWDVQSMIVSSPQLYGPENSGSLDEAPRHFKLHFPNPIRCRIISIKMTLPQIGSSSTKFNEDFSDLLSLDESSFIDSKANNSHNSFIHAKRIVVFGSSLPKEMGPDTSVAIMRMRSYVDGSPSFGRFRIPVEAERLRDHDLVLEQYLLPNSPGIAGFRLDSFGVIRPRVTHSPLPSELDMKECSLIRMEDRHLNPAILHIQVTVVKESGKLVVEEYRLPEVKANTPLYFDFSDLQQDARCVIFRLLGDVTAFVDDIAEIDGLSLRNLPLASGLSLSNKVKLYYYADTYEMGKIGSLSAV</sequence>
<accession>A0A453JGS2</accession>
<dbReference type="Pfam" id="PF24765">
    <property type="entry name" value="SAC9_C"/>
    <property type="match status" value="1"/>
</dbReference>
<reference evidence="5" key="1">
    <citation type="journal article" date="2014" name="Science">
        <title>Ancient hybridizations among the ancestral genomes of bread wheat.</title>
        <authorList>
            <consortium name="International Wheat Genome Sequencing Consortium,"/>
            <person name="Marcussen T."/>
            <person name="Sandve S.R."/>
            <person name="Heier L."/>
            <person name="Spannagl M."/>
            <person name="Pfeifer M."/>
            <person name="Jakobsen K.S."/>
            <person name="Wulff B.B."/>
            <person name="Steuernagel B."/>
            <person name="Mayer K.F."/>
            <person name="Olsen O.A."/>
        </authorList>
    </citation>
    <scope>NUCLEOTIDE SEQUENCE [LARGE SCALE GENOMIC DNA]</scope>
    <source>
        <strain evidence="5">cv. AL8/78</strain>
    </source>
</reference>
<reference evidence="4" key="4">
    <citation type="submission" date="2019-03" db="UniProtKB">
        <authorList>
            <consortium name="EnsemblPlants"/>
        </authorList>
    </citation>
    <scope>IDENTIFICATION</scope>
</reference>
<keyword evidence="5" id="KW-1185">Reference proteome</keyword>
<evidence type="ECO:0000313" key="4">
    <source>
        <dbReference type="EnsemblPlants" id="AET5Gv20026700.2"/>
    </source>
</evidence>
<dbReference type="Pfam" id="PF24789">
    <property type="entry name" value="SAC9_GBDL_2nd"/>
    <property type="match status" value="1"/>
</dbReference>
<dbReference type="Pfam" id="PF24791">
    <property type="entry name" value="SAC9_C8D"/>
    <property type="match status" value="1"/>
</dbReference>
<dbReference type="EnsemblPlants" id="AET5Gv20026700.2">
    <property type="protein sequence ID" value="AET5Gv20026700.2"/>
    <property type="gene ID" value="AET5Gv20026700"/>
</dbReference>
<dbReference type="PANTHER" id="PTHR46817:SF1">
    <property type="entry name" value="SAC DOMAIN-CONTAINING PROTEIN"/>
    <property type="match status" value="1"/>
</dbReference>
<dbReference type="AlphaFoldDB" id="A0A453JGS2"/>
<reference evidence="4" key="3">
    <citation type="journal article" date="2017" name="Nature">
        <title>Genome sequence of the progenitor of the wheat D genome Aegilops tauschii.</title>
        <authorList>
            <person name="Luo M.C."/>
            <person name="Gu Y.Q."/>
            <person name="Puiu D."/>
            <person name="Wang H."/>
            <person name="Twardziok S.O."/>
            <person name="Deal K.R."/>
            <person name="Huo N."/>
            <person name="Zhu T."/>
            <person name="Wang L."/>
            <person name="Wang Y."/>
            <person name="McGuire P.E."/>
            <person name="Liu S."/>
            <person name="Long H."/>
            <person name="Ramasamy R.K."/>
            <person name="Rodriguez J.C."/>
            <person name="Van S.L."/>
            <person name="Yuan L."/>
            <person name="Wang Z."/>
            <person name="Xia Z."/>
            <person name="Xiao L."/>
            <person name="Anderson O.D."/>
            <person name="Ouyang S."/>
            <person name="Liang Y."/>
            <person name="Zimin A.V."/>
            <person name="Pertea G."/>
            <person name="Qi P."/>
            <person name="Bennetzen J.L."/>
            <person name="Dai X."/>
            <person name="Dawson M.W."/>
            <person name="Muller H.G."/>
            <person name="Kugler K."/>
            <person name="Rivarola-Duarte L."/>
            <person name="Spannagl M."/>
            <person name="Mayer K.F.X."/>
            <person name="Lu F.H."/>
            <person name="Bevan M.W."/>
            <person name="Leroy P."/>
            <person name="Li P."/>
            <person name="You F.M."/>
            <person name="Sun Q."/>
            <person name="Liu Z."/>
            <person name="Lyons E."/>
            <person name="Wicker T."/>
            <person name="Salzberg S.L."/>
            <person name="Devos K.M."/>
            <person name="Dvorak J."/>
        </authorList>
    </citation>
    <scope>NUCLEOTIDE SEQUENCE [LARGE SCALE GENOMIC DNA]</scope>
    <source>
        <strain evidence="4">cv. AL8/78</strain>
    </source>
</reference>
<dbReference type="InterPro" id="IPR057557">
    <property type="entry name" value="SAC9_C8D"/>
</dbReference>
<dbReference type="InterPro" id="IPR057553">
    <property type="entry name" value="SAC9_GBDL_2nd"/>
</dbReference>
<feature type="domain" description="SAC9 C-terminal" evidence="1">
    <location>
        <begin position="467"/>
        <end position="642"/>
    </location>
</feature>
<protein>
    <recommendedName>
        <fullName evidence="6">Phosphoinositide phosphatase SAC9</fullName>
    </recommendedName>
</protein>
<evidence type="ECO:0000259" key="2">
    <source>
        <dbReference type="Pfam" id="PF24789"/>
    </source>
</evidence>
<reference evidence="4" key="5">
    <citation type="journal article" date="2021" name="G3 (Bethesda)">
        <title>Aegilops tauschii genome assembly Aet v5.0 features greater sequence contiguity and improved annotation.</title>
        <authorList>
            <person name="Wang L."/>
            <person name="Zhu T."/>
            <person name="Rodriguez J.C."/>
            <person name="Deal K.R."/>
            <person name="Dubcovsky J."/>
            <person name="McGuire P.E."/>
            <person name="Lux T."/>
            <person name="Spannagl M."/>
            <person name="Mayer K.F.X."/>
            <person name="Baldrich P."/>
            <person name="Meyers B.C."/>
            <person name="Huo N."/>
            <person name="Gu Y.Q."/>
            <person name="Zhou H."/>
            <person name="Devos K.M."/>
            <person name="Bennetzen J.L."/>
            <person name="Unver T."/>
            <person name="Budak H."/>
            <person name="Gulick P.J."/>
            <person name="Galiba G."/>
            <person name="Kalapos B."/>
            <person name="Nelson D.R."/>
            <person name="Li P."/>
            <person name="You F.M."/>
            <person name="Luo M.C."/>
            <person name="Dvorak J."/>
        </authorList>
    </citation>
    <scope>NUCLEOTIDE SEQUENCE [LARGE SCALE GENOMIC DNA]</scope>
    <source>
        <strain evidence="4">cv. AL8/78</strain>
    </source>
</reference>
<dbReference type="Proteomes" id="UP000015105">
    <property type="component" value="Chromosome 5D"/>
</dbReference>
<name>A0A453JGS2_AEGTS</name>
<dbReference type="InterPro" id="IPR057554">
    <property type="entry name" value="SAC9_C"/>
</dbReference>
<organism evidence="4 5">
    <name type="scientific">Aegilops tauschii subsp. strangulata</name>
    <name type="common">Goatgrass</name>
    <dbReference type="NCBI Taxonomy" id="200361"/>
    <lineage>
        <taxon>Eukaryota</taxon>
        <taxon>Viridiplantae</taxon>
        <taxon>Streptophyta</taxon>
        <taxon>Embryophyta</taxon>
        <taxon>Tracheophyta</taxon>
        <taxon>Spermatophyta</taxon>
        <taxon>Magnoliopsida</taxon>
        <taxon>Liliopsida</taxon>
        <taxon>Poales</taxon>
        <taxon>Poaceae</taxon>
        <taxon>BOP clade</taxon>
        <taxon>Pooideae</taxon>
        <taxon>Triticodae</taxon>
        <taxon>Triticeae</taxon>
        <taxon>Triticinae</taxon>
        <taxon>Aegilops</taxon>
    </lineage>
</organism>
<proteinExistence type="predicted"/>
<evidence type="ECO:0000259" key="3">
    <source>
        <dbReference type="Pfam" id="PF24791"/>
    </source>
</evidence>
<reference evidence="5" key="2">
    <citation type="journal article" date="2017" name="Nat. Plants">
        <title>The Aegilops tauschii genome reveals multiple impacts of transposons.</title>
        <authorList>
            <person name="Zhao G."/>
            <person name="Zou C."/>
            <person name="Li K."/>
            <person name="Wang K."/>
            <person name="Li T."/>
            <person name="Gao L."/>
            <person name="Zhang X."/>
            <person name="Wang H."/>
            <person name="Yang Z."/>
            <person name="Liu X."/>
            <person name="Jiang W."/>
            <person name="Mao L."/>
            <person name="Kong X."/>
            <person name="Jiao Y."/>
            <person name="Jia J."/>
        </authorList>
    </citation>
    <scope>NUCLEOTIDE SEQUENCE [LARGE SCALE GENOMIC DNA]</scope>
    <source>
        <strain evidence="5">cv. AL8/78</strain>
    </source>
</reference>
<evidence type="ECO:0000259" key="1">
    <source>
        <dbReference type="Pfam" id="PF24765"/>
    </source>
</evidence>
<evidence type="ECO:0008006" key="6">
    <source>
        <dbReference type="Google" id="ProtNLM"/>
    </source>
</evidence>
<dbReference type="Gramene" id="AET5Gv20026700.2">
    <property type="protein sequence ID" value="AET5Gv20026700.2"/>
    <property type="gene ID" value="AET5Gv20026700"/>
</dbReference>
<evidence type="ECO:0000313" key="5">
    <source>
        <dbReference type="Proteomes" id="UP000015105"/>
    </source>
</evidence>
<dbReference type="PANTHER" id="PTHR46817">
    <property type="entry name" value="PHOSPHOINOSITIDE PHOSPHATASE SAC9-RELATED"/>
    <property type="match status" value="1"/>
</dbReference>
<feature type="domain" description="SAC9 second GBDL" evidence="2">
    <location>
        <begin position="245"/>
        <end position="440"/>
    </location>
</feature>
<feature type="domain" description="SAC9 C8D" evidence="3">
    <location>
        <begin position="97"/>
        <end position="185"/>
    </location>
</feature>